<organism evidence="1">
    <name type="scientific">marine sediment metagenome</name>
    <dbReference type="NCBI Taxonomy" id="412755"/>
    <lineage>
        <taxon>unclassified sequences</taxon>
        <taxon>metagenomes</taxon>
        <taxon>ecological metagenomes</taxon>
    </lineage>
</organism>
<gene>
    <name evidence="1" type="ORF">S03H2_37182</name>
</gene>
<dbReference type="AlphaFoldDB" id="X1H1Q3"/>
<evidence type="ECO:0008006" key="2">
    <source>
        <dbReference type="Google" id="ProtNLM"/>
    </source>
</evidence>
<proteinExistence type="predicted"/>
<sequence>MVNNKDNDRLSHALEWCRKHEVKTQLNLLYRKYKKKSAKGNLSKKEFKEMCERAGVKKESLCKTIFTENL</sequence>
<reference evidence="1" key="1">
    <citation type="journal article" date="2014" name="Front. Microbiol.">
        <title>High frequency of phylogenetically diverse reductive dehalogenase-homologous genes in deep subseafloor sedimentary metagenomes.</title>
        <authorList>
            <person name="Kawai M."/>
            <person name="Futagami T."/>
            <person name="Toyoda A."/>
            <person name="Takaki Y."/>
            <person name="Nishi S."/>
            <person name="Hori S."/>
            <person name="Arai W."/>
            <person name="Tsubouchi T."/>
            <person name="Morono Y."/>
            <person name="Uchiyama I."/>
            <person name="Ito T."/>
            <person name="Fujiyama A."/>
            <person name="Inagaki F."/>
            <person name="Takami H."/>
        </authorList>
    </citation>
    <scope>NUCLEOTIDE SEQUENCE</scope>
    <source>
        <strain evidence="1">Expedition CK06-06</strain>
    </source>
</reference>
<evidence type="ECO:0000313" key="1">
    <source>
        <dbReference type="EMBL" id="GAH47799.1"/>
    </source>
</evidence>
<dbReference type="Gene3D" id="1.10.238.10">
    <property type="entry name" value="EF-hand"/>
    <property type="match status" value="1"/>
</dbReference>
<protein>
    <recommendedName>
        <fullName evidence="2">EF-hand domain-containing protein</fullName>
    </recommendedName>
</protein>
<comment type="caution">
    <text evidence="1">The sequence shown here is derived from an EMBL/GenBank/DDBJ whole genome shotgun (WGS) entry which is preliminary data.</text>
</comment>
<dbReference type="EMBL" id="BARU01022860">
    <property type="protein sequence ID" value="GAH47799.1"/>
    <property type="molecule type" value="Genomic_DNA"/>
</dbReference>
<accession>X1H1Q3</accession>
<name>X1H1Q3_9ZZZZ</name>